<reference evidence="4" key="2">
    <citation type="submission" date="2024-01" db="EMBL/GenBank/DDBJ databases">
        <title>Comparative genomics of Cryptococcus and Kwoniella reveals pathogenesis evolution and contrasting modes of karyotype evolution via chromosome fusion or intercentromeric recombination.</title>
        <authorList>
            <person name="Coelho M.A."/>
            <person name="David-Palma M."/>
            <person name="Shea T."/>
            <person name="Bowers K."/>
            <person name="McGinley-Smith S."/>
            <person name="Mohammad A.W."/>
            <person name="Gnirke A."/>
            <person name="Yurkov A.M."/>
            <person name="Nowrousian M."/>
            <person name="Sun S."/>
            <person name="Cuomo C.A."/>
            <person name="Heitman J."/>
        </authorList>
    </citation>
    <scope>NUCLEOTIDE SEQUENCE</scope>
    <source>
        <strain evidence="4">CBS 12478</strain>
    </source>
</reference>
<dbReference type="RefSeq" id="XP_031862066.2">
    <property type="nucleotide sequence ID" value="XM_032003653.2"/>
</dbReference>
<feature type="domain" description="RRM" evidence="3">
    <location>
        <begin position="235"/>
        <end position="307"/>
    </location>
</feature>
<dbReference type="PROSITE" id="PS50102">
    <property type="entry name" value="RRM"/>
    <property type="match status" value="1"/>
</dbReference>
<dbReference type="InterPro" id="IPR000504">
    <property type="entry name" value="RRM_dom"/>
</dbReference>
<sequence length="427" mass="48021">MWTANAIMTDKIPPPLSANSTTDIPRLRPNHLPPIRYVFQTSLDFMGKQSVEEKDAPVIPFLTPILVPLHSNRDEENLVMEWSLGSASLSSCDVRMHPCHSTSKLTKFLWLVHFYCHSTMSFKITYALASTATSSFLNSTSTSSTSLTSYSASFLPHHLFRCESSHDPDYPHTPVWTPEYMLVPYSHHEVVDEYCCWCFKEVYELVCKIRDGQRCAPPTGGHRDRHRPDTNPETSTVFLGGLKAGIKEEEVLMLVVLFGPITSFNITLEQGTAFITFRYKWDARRAIDSLQALKVYGSEIRTNWAVPRRPQPQMNDTQRGDHLKMSPAPHAVDHRVALSPSLPPPAPTQTREPCSRSPPKSPASMQRHMRATCPPGRTWSGITGPPPPSTITTDCWNNWMLPTTAGRRGDQLYSGIASITGKRWSEQ</sequence>
<dbReference type="InterPro" id="IPR035979">
    <property type="entry name" value="RBD_domain_sf"/>
</dbReference>
<evidence type="ECO:0000313" key="5">
    <source>
        <dbReference type="Proteomes" id="UP000322225"/>
    </source>
</evidence>
<keyword evidence="1" id="KW-0694">RNA-binding</keyword>
<dbReference type="Proteomes" id="UP000322225">
    <property type="component" value="Chromosome 14"/>
</dbReference>
<accession>A0AAJ8N0N0</accession>
<dbReference type="SUPFAM" id="SSF54928">
    <property type="entry name" value="RNA-binding domain, RBD"/>
    <property type="match status" value="1"/>
</dbReference>
<name>A0AAJ8N0N0_9TREE</name>
<evidence type="ECO:0000259" key="3">
    <source>
        <dbReference type="PROSITE" id="PS50102"/>
    </source>
</evidence>
<evidence type="ECO:0000256" key="1">
    <source>
        <dbReference type="PROSITE-ProRule" id="PRU00176"/>
    </source>
</evidence>
<gene>
    <name evidence="4" type="ORF">CI109_107196</name>
</gene>
<dbReference type="KEGG" id="ksn:43587779"/>
<dbReference type="InterPro" id="IPR012677">
    <property type="entry name" value="Nucleotide-bd_a/b_plait_sf"/>
</dbReference>
<dbReference type="GeneID" id="43587779"/>
<evidence type="ECO:0000256" key="2">
    <source>
        <dbReference type="SAM" id="MobiDB-lite"/>
    </source>
</evidence>
<proteinExistence type="predicted"/>
<dbReference type="Gene3D" id="3.30.70.330">
    <property type="match status" value="1"/>
</dbReference>
<feature type="region of interest" description="Disordered" evidence="2">
    <location>
        <begin position="307"/>
        <end position="326"/>
    </location>
</feature>
<dbReference type="GO" id="GO:0003723">
    <property type="term" value="F:RNA binding"/>
    <property type="evidence" value="ECO:0007669"/>
    <property type="project" value="UniProtKB-UniRule"/>
</dbReference>
<protein>
    <recommendedName>
        <fullName evidence="3">RRM domain-containing protein</fullName>
    </recommendedName>
</protein>
<dbReference type="AlphaFoldDB" id="A0AAJ8N0N0"/>
<dbReference type="Pfam" id="PF00076">
    <property type="entry name" value="RRM_1"/>
    <property type="match status" value="1"/>
</dbReference>
<evidence type="ECO:0000313" key="4">
    <source>
        <dbReference type="EMBL" id="WWD22703.1"/>
    </source>
</evidence>
<reference evidence="4" key="1">
    <citation type="submission" date="2017-08" db="EMBL/GenBank/DDBJ databases">
        <authorList>
            <person name="Cuomo C."/>
            <person name="Billmyre B."/>
            <person name="Heitman J."/>
        </authorList>
    </citation>
    <scope>NUCLEOTIDE SEQUENCE</scope>
    <source>
        <strain evidence="4">CBS 12478</strain>
    </source>
</reference>
<dbReference type="SMART" id="SM00360">
    <property type="entry name" value="RRM"/>
    <property type="match status" value="1"/>
</dbReference>
<dbReference type="EMBL" id="CP144064">
    <property type="protein sequence ID" value="WWD22703.1"/>
    <property type="molecule type" value="Genomic_DNA"/>
</dbReference>
<keyword evidence="5" id="KW-1185">Reference proteome</keyword>
<organism evidence="4 5">
    <name type="scientific">Kwoniella shandongensis</name>
    <dbReference type="NCBI Taxonomy" id="1734106"/>
    <lineage>
        <taxon>Eukaryota</taxon>
        <taxon>Fungi</taxon>
        <taxon>Dikarya</taxon>
        <taxon>Basidiomycota</taxon>
        <taxon>Agaricomycotina</taxon>
        <taxon>Tremellomycetes</taxon>
        <taxon>Tremellales</taxon>
        <taxon>Cryptococcaceae</taxon>
        <taxon>Kwoniella</taxon>
    </lineage>
</organism>
<feature type="region of interest" description="Disordered" evidence="2">
    <location>
        <begin position="336"/>
        <end position="371"/>
    </location>
</feature>